<comment type="caution">
    <text evidence="1">The sequence shown here is derived from an EMBL/GenBank/DDBJ whole genome shotgun (WGS) entry which is preliminary data.</text>
</comment>
<dbReference type="GO" id="GO:0009289">
    <property type="term" value="C:pilus"/>
    <property type="evidence" value="ECO:0007669"/>
    <property type="project" value="InterPro"/>
</dbReference>
<organism evidence="1 2">
    <name type="scientific">Pseudomonas fildesensis</name>
    <dbReference type="NCBI Taxonomy" id="1674920"/>
    <lineage>
        <taxon>Bacteria</taxon>
        <taxon>Pseudomonadati</taxon>
        <taxon>Pseudomonadota</taxon>
        <taxon>Gammaproteobacteria</taxon>
        <taxon>Pseudomonadales</taxon>
        <taxon>Pseudomonadaceae</taxon>
        <taxon>Pseudomonas</taxon>
    </lineage>
</organism>
<evidence type="ECO:0000313" key="2">
    <source>
        <dbReference type="Proteomes" id="UP000037551"/>
    </source>
</evidence>
<dbReference type="Pfam" id="PF04449">
    <property type="entry name" value="Fimbrial_CS1"/>
    <property type="match status" value="1"/>
</dbReference>
<dbReference type="STRING" id="1674920.ACR52_02830"/>
<sequence length="155" mass="17292">MAWWVGGCWVLLCQSTFAAREEHTFDVSVSIPTADFYVLPLNSQFLEREQKMSWNPVTEALSPLREDFDVKNVLGGITARLGYEPTLFNGVDSIALNVTFNGHRLDLSDNLVVPEEEAKVGKRVALTIAAQVPDEGYRPGQYFGSVQIIFDALRP</sequence>
<dbReference type="AlphaFoldDB" id="A0A0J8GA40"/>
<dbReference type="Gene3D" id="2.60.40.2040">
    <property type="entry name" value="CFA/I fimbrial subunit E, pilin domain"/>
    <property type="match status" value="1"/>
</dbReference>
<reference evidence="1 2" key="1">
    <citation type="submission" date="2015-06" db="EMBL/GenBank/DDBJ databases">
        <title>Draft genome sequence of an Antarctic Pseudomonas sp. strain KG01 with full potential for biotechnological applications.</title>
        <authorList>
            <person name="Pavlov M.S."/>
            <person name="Lira F."/>
            <person name="Martinez J.L."/>
            <person name="Marshall S.H."/>
        </authorList>
    </citation>
    <scope>NUCLEOTIDE SEQUENCE [LARGE SCALE GENOMIC DNA]</scope>
    <source>
        <strain evidence="1 2">KG01</strain>
    </source>
</reference>
<evidence type="ECO:0000313" key="1">
    <source>
        <dbReference type="EMBL" id="KMT57689.1"/>
    </source>
</evidence>
<gene>
    <name evidence="1" type="ORF">ACR52_02830</name>
</gene>
<keyword evidence="2" id="KW-1185">Reference proteome</keyword>
<protein>
    <submittedName>
        <fullName evidence="1">Adhesin major subunit pilin</fullName>
    </submittedName>
</protein>
<proteinExistence type="predicted"/>
<dbReference type="Proteomes" id="UP000037551">
    <property type="component" value="Unassembled WGS sequence"/>
</dbReference>
<accession>A0A0J8GA40</accession>
<dbReference type="PATRIC" id="fig|1674920.3.peg.572"/>
<name>A0A0J8GA40_9PSED</name>
<dbReference type="EMBL" id="LFMW01000001">
    <property type="protein sequence ID" value="KMT57689.1"/>
    <property type="molecule type" value="Genomic_DNA"/>
</dbReference>
<dbReference type="InterPro" id="IPR007540">
    <property type="entry name" value="Fimbrial_CS1-type"/>
</dbReference>